<reference evidence="1" key="1">
    <citation type="submission" date="2021-02" db="EMBL/GenBank/DDBJ databases">
        <authorList>
            <person name="Nowell W R."/>
        </authorList>
    </citation>
    <scope>NUCLEOTIDE SEQUENCE</scope>
</reference>
<accession>A0A820KRP0</accession>
<dbReference type="EMBL" id="CAJOBG010028471">
    <property type="protein sequence ID" value="CAF4349026.1"/>
    <property type="molecule type" value="Genomic_DNA"/>
</dbReference>
<dbReference type="Proteomes" id="UP000663866">
    <property type="component" value="Unassembled WGS sequence"/>
</dbReference>
<evidence type="ECO:0000313" key="2">
    <source>
        <dbReference type="Proteomes" id="UP000663866"/>
    </source>
</evidence>
<protein>
    <submittedName>
        <fullName evidence="1">Uncharacterized protein</fullName>
    </submittedName>
</protein>
<name>A0A820KRP0_9BILA</name>
<evidence type="ECO:0000313" key="1">
    <source>
        <dbReference type="EMBL" id="CAF4349026.1"/>
    </source>
</evidence>
<organism evidence="1 2">
    <name type="scientific">Rotaria magnacalcarata</name>
    <dbReference type="NCBI Taxonomy" id="392030"/>
    <lineage>
        <taxon>Eukaryota</taxon>
        <taxon>Metazoa</taxon>
        <taxon>Spiralia</taxon>
        <taxon>Gnathifera</taxon>
        <taxon>Rotifera</taxon>
        <taxon>Eurotatoria</taxon>
        <taxon>Bdelloidea</taxon>
        <taxon>Philodinida</taxon>
        <taxon>Philodinidae</taxon>
        <taxon>Rotaria</taxon>
    </lineage>
</organism>
<sequence length="17" mass="1721">MGSSSDIITVDLTPSTP</sequence>
<comment type="caution">
    <text evidence="1">The sequence shown here is derived from an EMBL/GenBank/DDBJ whole genome shotgun (WGS) entry which is preliminary data.</text>
</comment>
<proteinExistence type="predicted"/>
<dbReference type="AlphaFoldDB" id="A0A820KRP0"/>
<gene>
    <name evidence="1" type="ORF">OVN521_LOCUS32847</name>
</gene>
<feature type="non-terminal residue" evidence="1">
    <location>
        <position position="17"/>
    </location>
</feature>
<keyword evidence="2" id="KW-1185">Reference proteome</keyword>